<protein>
    <submittedName>
        <fullName evidence="2">Hemerythrin domain-containing protein</fullName>
    </submittedName>
</protein>
<dbReference type="PANTHER" id="PTHR35585">
    <property type="entry name" value="HHE DOMAIN PROTEIN (AFU_ORTHOLOGUE AFUA_4G00730)"/>
    <property type="match status" value="1"/>
</dbReference>
<proteinExistence type="predicted"/>
<organism evidence="2 3">
    <name type="scientific">Kineobactrum salinum</name>
    <dbReference type="NCBI Taxonomy" id="2708301"/>
    <lineage>
        <taxon>Bacteria</taxon>
        <taxon>Pseudomonadati</taxon>
        <taxon>Pseudomonadota</taxon>
        <taxon>Gammaproteobacteria</taxon>
        <taxon>Cellvibrionales</taxon>
        <taxon>Halieaceae</taxon>
        <taxon>Kineobactrum</taxon>
    </lineage>
</organism>
<evidence type="ECO:0000259" key="1">
    <source>
        <dbReference type="Pfam" id="PF01814"/>
    </source>
</evidence>
<name>A0A6C0U306_9GAMM</name>
<feature type="domain" description="Hemerythrin-like" evidence="1">
    <location>
        <begin position="12"/>
        <end position="131"/>
    </location>
</feature>
<dbReference type="KEGG" id="kim:G3T16_14815"/>
<dbReference type="Pfam" id="PF01814">
    <property type="entry name" value="Hemerythrin"/>
    <property type="match status" value="1"/>
</dbReference>
<dbReference type="CDD" id="cd12108">
    <property type="entry name" value="Hr-like"/>
    <property type="match status" value="1"/>
</dbReference>
<keyword evidence="3" id="KW-1185">Reference proteome</keyword>
<dbReference type="AlphaFoldDB" id="A0A6C0U306"/>
<reference evidence="2 3" key="1">
    <citation type="submission" date="2020-02" db="EMBL/GenBank/DDBJ databases">
        <title>Genome sequencing for Kineobactrum sp. M2.</title>
        <authorList>
            <person name="Park S.-J."/>
        </authorList>
    </citation>
    <scope>NUCLEOTIDE SEQUENCE [LARGE SCALE GENOMIC DNA]</scope>
    <source>
        <strain evidence="2 3">M2</strain>
    </source>
</reference>
<dbReference type="Gene3D" id="1.20.120.520">
    <property type="entry name" value="nmb1532 protein domain like"/>
    <property type="match status" value="1"/>
</dbReference>
<dbReference type="InterPro" id="IPR012312">
    <property type="entry name" value="Hemerythrin-like"/>
</dbReference>
<dbReference type="Proteomes" id="UP000477680">
    <property type="component" value="Chromosome"/>
</dbReference>
<gene>
    <name evidence="2" type="ORF">G3T16_14815</name>
</gene>
<evidence type="ECO:0000313" key="2">
    <source>
        <dbReference type="EMBL" id="QIB66481.1"/>
    </source>
</evidence>
<dbReference type="EMBL" id="CP048711">
    <property type="protein sequence ID" value="QIB66481.1"/>
    <property type="molecule type" value="Genomic_DNA"/>
</dbReference>
<sequence length="153" mass="17307">MTTKQSAGGKDALALLREDHANVKKAFAEFEELGDRAYVGKKRLAEEICKDLELHTRIEEEIFYPAVRRALKDAAPLLDEALVEHGSAKTLIKQIQGMDASAELFDATVKVLSEYIDHHVKEEEQEMFPLVRKTDLDLKVLGEELFARKQKLA</sequence>
<dbReference type="RefSeq" id="WP_163495915.1">
    <property type="nucleotide sequence ID" value="NZ_CP048711.1"/>
</dbReference>
<dbReference type="PANTHER" id="PTHR35585:SF1">
    <property type="entry name" value="HHE DOMAIN PROTEIN (AFU_ORTHOLOGUE AFUA_4G00730)"/>
    <property type="match status" value="1"/>
</dbReference>
<evidence type="ECO:0000313" key="3">
    <source>
        <dbReference type="Proteomes" id="UP000477680"/>
    </source>
</evidence>
<accession>A0A6C0U306</accession>